<evidence type="ECO:0000259" key="4">
    <source>
        <dbReference type="PROSITE" id="PS50198"/>
    </source>
</evidence>
<feature type="compositionally biased region" description="Acidic residues" evidence="2">
    <location>
        <begin position="417"/>
        <end position="427"/>
    </location>
</feature>
<sequence>MKKVNKLVSVCIALTLVVSMFVGCSKDTKADDKDVVTKVVGTINGEHEISLGEYNLSLRQMEMQYEMMYGPNVWDQKLEDGTTVIDLVKENAWGNVKYANLVALVAKDKGLELTDEDIKKNEKTAKDFIDQYDKDMASRDGFTLDIIKKILNDQTLFQKLSEQELKDFEVNQEELDKLLDQSPEYKGYKENGPEYYAKQVRARHILFKTVDDTRQPLSEEEVAKAETKAKEVLQKAKDGEDFVTLVKEYSEDEGSVENGGEFVFNRTANLVPEFIDAAFNLEPGNISDLVKTEYGYHIIKLEEVIEPTEEEIKAVKDKEQYILDSANNQLKQIEFQKRYEEWIKDYKVEKNDEVFNSIEVIQSRNAVKEEENKDDESATDDSKTDDSKTDDSKADDSKADDSKTDDTTTDDSKTDDTTTDDTATDNE</sequence>
<dbReference type="InterPro" id="IPR046357">
    <property type="entry name" value="PPIase_dom_sf"/>
</dbReference>
<dbReference type="PROSITE" id="PS50198">
    <property type="entry name" value="PPIC_PPIASE_2"/>
    <property type="match status" value="1"/>
</dbReference>
<gene>
    <name evidence="5" type="primary">prsA1_2</name>
    <name evidence="5" type="ORF">SH1V18_30590</name>
</gene>
<evidence type="ECO:0000256" key="1">
    <source>
        <dbReference type="PROSITE-ProRule" id="PRU00278"/>
    </source>
</evidence>
<dbReference type="SUPFAM" id="SSF109998">
    <property type="entry name" value="Triger factor/SurA peptide-binding domain-like"/>
    <property type="match status" value="1"/>
</dbReference>
<dbReference type="PANTHER" id="PTHR47245:SF2">
    <property type="entry name" value="PEPTIDYL-PROLYL CIS-TRANS ISOMERASE HP_0175-RELATED"/>
    <property type="match status" value="1"/>
</dbReference>
<keyword evidence="1" id="KW-0697">Rotamase</keyword>
<dbReference type="RefSeq" id="WP_281816883.1">
    <property type="nucleotide sequence ID" value="NZ_BRLB01000010.1"/>
</dbReference>
<keyword evidence="3" id="KW-0732">Signal</keyword>
<feature type="chain" id="PRO_5040792573" evidence="3">
    <location>
        <begin position="31"/>
        <end position="427"/>
    </location>
</feature>
<dbReference type="PANTHER" id="PTHR47245">
    <property type="entry name" value="PEPTIDYLPROLYL ISOMERASE"/>
    <property type="match status" value="1"/>
</dbReference>
<keyword evidence="6" id="KW-1185">Reference proteome</keyword>
<dbReference type="GO" id="GO:0003755">
    <property type="term" value="F:peptidyl-prolyl cis-trans isomerase activity"/>
    <property type="evidence" value="ECO:0007669"/>
    <property type="project" value="UniProtKB-KW"/>
</dbReference>
<dbReference type="Proteomes" id="UP001144256">
    <property type="component" value="Unassembled WGS sequence"/>
</dbReference>
<dbReference type="PROSITE" id="PS51257">
    <property type="entry name" value="PROKAR_LIPOPROTEIN"/>
    <property type="match status" value="1"/>
</dbReference>
<feature type="domain" description="PpiC" evidence="4">
    <location>
        <begin position="197"/>
        <end position="303"/>
    </location>
</feature>
<evidence type="ECO:0000256" key="2">
    <source>
        <dbReference type="SAM" id="MobiDB-lite"/>
    </source>
</evidence>
<dbReference type="AlphaFoldDB" id="A0A9W5YEP6"/>
<evidence type="ECO:0000313" key="5">
    <source>
        <dbReference type="EMBL" id="GKX30579.1"/>
    </source>
</evidence>
<feature type="region of interest" description="Disordered" evidence="2">
    <location>
        <begin position="366"/>
        <end position="427"/>
    </location>
</feature>
<proteinExistence type="predicted"/>
<accession>A0A9W5YEP6</accession>
<dbReference type="EMBL" id="BRLB01000010">
    <property type="protein sequence ID" value="GKX30579.1"/>
    <property type="molecule type" value="Genomic_DNA"/>
</dbReference>
<dbReference type="SUPFAM" id="SSF54534">
    <property type="entry name" value="FKBP-like"/>
    <property type="match status" value="1"/>
</dbReference>
<reference evidence="5" key="1">
    <citation type="submission" date="2022-06" db="EMBL/GenBank/DDBJ databases">
        <title>Vallitalea longa sp. nov., an anaerobic bacterium isolated from marine sediment.</title>
        <authorList>
            <person name="Hirano S."/>
            <person name="Terahara T."/>
            <person name="Mori K."/>
            <person name="Hamada M."/>
            <person name="Matsumoto R."/>
            <person name="Kobayashi T."/>
        </authorList>
    </citation>
    <scope>NUCLEOTIDE SEQUENCE</scope>
    <source>
        <strain evidence="5">SH18-1</strain>
    </source>
</reference>
<evidence type="ECO:0000313" key="6">
    <source>
        <dbReference type="Proteomes" id="UP001144256"/>
    </source>
</evidence>
<dbReference type="Gene3D" id="3.10.50.40">
    <property type="match status" value="1"/>
</dbReference>
<feature type="compositionally biased region" description="Basic and acidic residues" evidence="2">
    <location>
        <begin position="380"/>
        <end position="416"/>
    </location>
</feature>
<protein>
    <submittedName>
        <fullName evidence="5">Peptidylprolyl isomerase</fullName>
    </submittedName>
</protein>
<dbReference type="InterPro" id="IPR000297">
    <property type="entry name" value="PPIase_PpiC"/>
</dbReference>
<evidence type="ECO:0000256" key="3">
    <source>
        <dbReference type="SAM" id="SignalP"/>
    </source>
</evidence>
<name>A0A9W5YEP6_9FIRM</name>
<comment type="caution">
    <text evidence="5">The sequence shown here is derived from an EMBL/GenBank/DDBJ whole genome shotgun (WGS) entry which is preliminary data.</text>
</comment>
<dbReference type="InterPro" id="IPR050245">
    <property type="entry name" value="PrsA_foldase"/>
</dbReference>
<organism evidence="5 6">
    <name type="scientific">Vallitalea longa</name>
    <dbReference type="NCBI Taxonomy" id="2936439"/>
    <lineage>
        <taxon>Bacteria</taxon>
        <taxon>Bacillati</taxon>
        <taxon>Bacillota</taxon>
        <taxon>Clostridia</taxon>
        <taxon>Lachnospirales</taxon>
        <taxon>Vallitaleaceae</taxon>
        <taxon>Vallitalea</taxon>
    </lineage>
</organism>
<keyword evidence="1 5" id="KW-0413">Isomerase</keyword>
<dbReference type="Pfam" id="PF13623">
    <property type="entry name" value="SurA_N_2"/>
    <property type="match status" value="1"/>
</dbReference>
<dbReference type="Pfam" id="PF13616">
    <property type="entry name" value="Rotamase_3"/>
    <property type="match status" value="1"/>
</dbReference>
<dbReference type="InterPro" id="IPR027304">
    <property type="entry name" value="Trigger_fact/SurA_dom_sf"/>
</dbReference>
<feature type="signal peptide" evidence="3">
    <location>
        <begin position="1"/>
        <end position="30"/>
    </location>
</feature>